<comment type="caution">
    <text evidence="2">The sequence shown here is derived from an EMBL/GenBank/DDBJ whole genome shotgun (WGS) entry which is preliminary data.</text>
</comment>
<dbReference type="EMBL" id="SRLO01000639">
    <property type="protein sequence ID" value="TNN49852.1"/>
    <property type="molecule type" value="Genomic_DNA"/>
</dbReference>
<feature type="compositionally biased region" description="Polar residues" evidence="1">
    <location>
        <begin position="11"/>
        <end position="21"/>
    </location>
</feature>
<keyword evidence="3" id="KW-1185">Reference proteome</keyword>
<protein>
    <submittedName>
        <fullName evidence="2">Uncharacterized protein</fullName>
    </submittedName>
</protein>
<name>A0A4Z2GB42_9TELE</name>
<accession>A0A4Z2GB42</accession>
<feature type="region of interest" description="Disordered" evidence="1">
    <location>
        <begin position="1"/>
        <end position="23"/>
    </location>
</feature>
<dbReference type="Proteomes" id="UP000314294">
    <property type="component" value="Unassembled WGS sequence"/>
</dbReference>
<evidence type="ECO:0000313" key="2">
    <source>
        <dbReference type="EMBL" id="TNN49852.1"/>
    </source>
</evidence>
<sequence>MEARRFGGGTRQSSDADSLTAGQDPATHVVSSLLFLATGPAAGQLHRRAGATTLTDELDYMTDSIPLPVVKAHINRAVLPPSVALSQVDTYDECSRRGELFLQNNGNVLFWCSTSRLIQVHT</sequence>
<feature type="compositionally biased region" description="Gly residues" evidence="1">
    <location>
        <begin position="1"/>
        <end position="10"/>
    </location>
</feature>
<reference evidence="2 3" key="1">
    <citation type="submission" date="2019-03" db="EMBL/GenBank/DDBJ databases">
        <title>First draft genome of Liparis tanakae, snailfish: a comprehensive survey of snailfish specific genes.</title>
        <authorList>
            <person name="Kim W."/>
            <person name="Song I."/>
            <person name="Jeong J.-H."/>
            <person name="Kim D."/>
            <person name="Kim S."/>
            <person name="Ryu S."/>
            <person name="Song J.Y."/>
            <person name="Lee S.K."/>
        </authorList>
    </citation>
    <scope>NUCLEOTIDE SEQUENCE [LARGE SCALE GENOMIC DNA]</scope>
    <source>
        <tissue evidence="2">Muscle</tissue>
    </source>
</reference>
<organism evidence="2 3">
    <name type="scientific">Liparis tanakae</name>
    <name type="common">Tanaka's snailfish</name>
    <dbReference type="NCBI Taxonomy" id="230148"/>
    <lineage>
        <taxon>Eukaryota</taxon>
        <taxon>Metazoa</taxon>
        <taxon>Chordata</taxon>
        <taxon>Craniata</taxon>
        <taxon>Vertebrata</taxon>
        <taxon>Euteleostomi</taxon>
        <taxon>Actinopterygii</taxon>
        <taxon>Neopterygii</taxon>
        <taxon>Teleostei</taxon>
        <taxon>Neoteleostei</taxon>
        <taxon>Acanthomorphata</taxon>
        <taxon>Eupercaria</taxon>
        <taxon>Perciformes</taxon>
        <taxon>Cottioidei</taxon>
        <taxon>Cottales</taxon>
        <taxon>Liparidae</taxon>
        <taxon>Liparis</taxon>
    </lineage>
</organism>
<evidence type="ECO:0000256" key="1">
    <source>
        <dbReference type="SAM" id="MobiDB-lite"/>
    </source>
</evidence>
<gene>
    <name evidence="2" type="ORF">EYF80_039945</name>
</gene>
<dbReference type="AlphaFoldDB" id="A0A4Z2GB42"/>
<proteinExistence type="predicted"/>
<evidence type="ECO:0000313" key="3">
    <source>
        <dbReference type="Proteomes" id="UP000314294"/>
    </source>
</evidence>